<dbReference type="CDD" id="cd00377">
    <property type="entry name" value="ICL_PEPM"/>
    <property type="match status" value="1"/>
</dbReference>
<reference evidence="1" key="1">
    <citation type="submission" date="2019-01" db="EMBL/GenBank/DDBJ databases">
        <authorList>
            <consortium name="Genoscope - CEA"/>
            <person name="William W."/>
        </authorList>
    </citation>
    <scope>NUCLEOTIDE SEQUENCE</scope>
    <source>
        <strain evidence="1">CR-1</strain>
    </source>
</reference>
<proteinExistence type="predicted"/>
<organism evidence="1">
    <name type="scientific">uncultured Desulfobacteraceae bacterium</name>
    <dbReference type="NCBI Taxonomy" id="218296"/>
    <lineage>
        <taxon>Bacteria</taxon>
        <taxon>Pseudomonadati</taxon>
        <taxon>Thermodesulfobacteriota</taxon>
        <taxon>Desulfobacteria</taxon>
        <taxon>Desulfobacterales</taxon>
        <taxon>Desulfobacteraceae</taxon>
        <taxon>environmental samples</taxon>
    </lineage>
</organism>
<dbReference type="PANTHER" id="PTHR42905:SF5">
    <property type="entry name" value="CARBOXYVINYL-CARBOXYPHOSPHONATE PHOSPHORYLMUTASE, CHLOROPLASTIC"/>
    <property type="match status" value="1"/>
</dbReference>
<sequence>MESNFKDTLAQRDIFPFIGVYDAFSATIAARHFDGVFLSGLSFAASHYGLPDIGFNTWTDMAAFAHRVKAILPDTHILVDIDDGFVDVETACHLISLLESIHVSAVVIEDQKRPRRCGHFDNKRLMKTRDFCEKLESVLSIRKELFVIARTDASEPGEIEKRILAFAGSGADAVLVDGISDLQMIRSLKEKVRLPFAFNQIPGGKSPAYGFESLKNAGVSIAIHSAPCLFAAGEAVDRAMVSLKENGKTPFEDDRGMTLPVCSDILNQNLLKKRQPA</sequence>
<dbReference type="SUPFAM" id="SSF51621">
    <property type="entry name" value="Phosphoenolpyruvate/pyruvate domain"/>
    <property type="match status" value="1"/>
</dbReference>
<protein>
    <submittedName>
        <fullName evidence="1">Carboxyvinyl-carboxyphosphonate phosphorylmutase</fullName>
    </submittedName>
</protein>
<gene>
    <name evidence="1" type="ORF">EPICR_20420</name>
</gene>
<dbReference type="InterPro" id="IPR015813">
    <property type="entry name" value="Pyrv/PenolPyrv_kinase-like_dom"/>
</dbReference>
<dbReference type="AlphaFoldDB" id="A0A484HL17"/>
<dbReference type="InterPro" id="IPR040442">
    <property type="entry name" value="Pyrv_kinase-like_dom_sf"/>
</dbReference>
<dbReference type="EMBL" id="CAACVI010000012">
    <property type="protein sequence ID" value="VEN73949.1"/>
    <property type="molecule type" value="Genomic_DNA"/>
</dbReference>
<name>A0A484HL17_9BACT</name>
<evidence type="ECO:0000313" key="1">
    <source>
        <dbReference type="EMBL" id="VEN73949.1"/>
    </source>
</evidence>
<dbReference type="GO" id="GO:0016833">
    <property type="term" value="F:oxo-acid-lyase activity"/>
    <property type="evidence" value="ECO:0007669"/>
    <property type="project" value="UniProtKB-ARBA"/>
</dbReference>
<dbReference type="Pfam" id="PF13714">
    <property type="entry name" value="PEP_mutase"/>
    <property type="match status" value="1"/>
</dbReference>
<dbReference type="InterPro" id="IPR039556">
    <property type="entry name" value="ICL/PEPM"/>
</dbReference>
<dbReference type="PANTHER" id="PTHR42905">
    <property type="entry name" value="PHOSPHOENOLPYRUVATE CARBOXYLASE"/>
    <property type="match status" value="1"/>
</dbReference>
<dbReference type="Gene3D" id="3.20.20.60">
    <property type="entry name" value="Phosphoenolpyruvate-binding domains"/>
    <property type="match status" value="1"/>
</dbReference>
<accession>A0A484HL17</accession>